<proteinExistence type="predicted"/>
<accession>A0A3S5CVA8</accession>
<evidence type="ECO:0000313" key="2">
    <source>
        <dbReference type="Proteomes" id="UP000784294"/>
    </source>
</evidence>
<keyword evidence="2" id="KW-1185">Reference proteome</keyword>
<gene>
    <name evidence="1" type="ORF">PXEA_LOCUS35298</name>
</gene>
<protein>
    <submittedName>
        <fullName evidence="1">Uncharacterized protein</fullName>
    </submittedName>
</protein>
<name>A0A3S5CVA8_9PLAT</name>
<dbReference type="Proteomes" id="UP000784294">
    <property type="component" value="Unassembled WGS sequence"/>
</dbReference>
<evidence type="ECO:0000313" key="1">
    <source>
        <dbReference type="EMBL" id="VEL41858.1"/>
    </source>
</evidence>
<dbReference type="AlphaFoldDB" id="A0A3S5CVA8"/>
<reference evidence="1" key="1">
    <citation type="submission" date="2018-11" db="EMBL/GenBank/DDBJ databases">
        <authorList>
            <consortium name="Pathogen Informatics"/>
        </authorList>
    </citation>
    <scope>NUCLEOTIDE SEQUENCE</scope>
</reference>
<sequence length="165" mass="16865">MYYIASDNQNCQLTEHPINVNEYNVEGLSNIEGVSGFYSQPQSTASSSVPSCQVSKISIGISGSDAITSATAADNSGNGNGNGLEELIAFEPPIIFSRVGIKDKRSVPGSQTSCVSTTSISQPQPAASQALSISSTSSTSAALSVGLSVDNSIPTLYTSSTGNCS</sequence>
<comment type="caution">
    <text evidence="1">The sequence shown here is derived from an EMBL/GenBank/DDBJ whole genome shotgun (WGS) entry which is preliminary data.</text>
</comment>
<organism evidence="1 2">
    <name type="scientific">Protopolystoma xenopodis</name>
    <dbReference type="NCBI Taxonomy" id="117903"/>
    <lineage>
        <taxon>Eukaryota</taxon>
        <taxon>Metazoa</taxon>
        <taxon>Spiralia</taxon>
        <taxon>Lophotrochozoa</taxon>
        <taxon>Platyhelminthes</taxon>
        <taxon>Monogenea</taxon>
        <taxon>Polyopisthocotylea</taxon>
        <taxon>Polystomatidea</taxon>
        <taxon>Polystomatidae</taxon>
        <taxon>Protopolystoma</taxon>
    </lineage>
</organism>
<dbReference type="EMBL" id="CAAALY010271371">
    <property type="protein sequence ID" value="VEL41858.1"/>
    <property type="molecule type" value="Genomic_DNA"/>
</dbReference>